<feature type="transmembrane region" description="Helical" evidence="4">
    <location>
        <begin position="182"/>
        <end position="202"/>
    </location>
</feature>
<evidence type="ECO:0000256" key="4">
    <source>
        <dbReference type="SAM" id="Phobius"/>
    </source>
</evidence>
<evidence type="ECO:0000256" key="2">
    <source>
        <dbReference type="ARBA" id="ARBA00013807"/>
    </source>
</evidence>
<keyword evidence="6" id="KW-1185">Reference proteome</keyword>
<organism evidence="5 6">
    <name type="scientific">Wickerhamiella sorbophila</name>
    <dbReference type="NCBI Taxonomy" id="45607"/>
    <lineage>
        <taxon>Eukaryota</taxon>
        <taxon>Fungi</taxon>
        <taxon>Dikarya</taxon>
        <taxon>Ascomycota</taxon>
        <taxon>Saccharomycotina</taxon>
        <taxon>Dipodascomycetes</taxon>
        <taxon>Dipodascales</taxon>
        <taxon>Trichomonascaceae</taxon>
        <taxon>Wickerhamiella</taxon>
    </lineage>
</organism>
<keyword evidence="3" id="KW-0175">Coiled coil</keyword>
<reference evidence="5 6" key="1">
    <citation type="submission" date="2017-04" db="EMBL/GenBank/DDBJ databases">
        <title>Genome sequencing of [Candida] sorbophila.</title>
        <authorList>
            <person name="Ahn J.O."/>
        </authorList>
    </citation>
    <scope>NUCLEOTIDE SEQUENCE [LARGE SCALE GENOMIC DNA]</scope>
    <source>
        <strain evidence="5 6">DS02</strain>
    </source>
</reference>
<accession>A0A2T0FMX5</accession>
<dbReference type="InterPro" id="IPR018791">
    <property type="entry name" value="UV_resistance/autophagy_Atg14"/>
</dbReference>
<keyword evidence="4" id="KW-1133">Transmembrane helix</keyword>
<sequence>MGLIKTKLELFDLQEKVDRVLNDPKQAFTLTSCGASESRTGRLDAKVLALQLKLDQLKRATLQCHAEVNQIREKARKIKTDTATAAKSTAALRKSFTNEKNMRIQHERESIITFEKTYMDLFQQTLPLQSACCESLLDLFLLKKKRRKTHDYDVVLAFNTIPEFLKLGHYPVAVINAGIERLSYFIVLLASYLGVHLPYTIYLPTKSFAYVRIGPLLKELYLGHSVKTTMRTTPREFHNYCGSLAMVALNVAFVAARIGVVNLGFESITRPNFLVAQLYLKLESYIKHGKQVQVHAVSLATDTELIKDHFISSIDVDLNGHSAEWNIVEAPEDLHQAQS</sequence>
<dbReference type="GO" id="GO:0032991">
    <property type="term" value="C:protein-containing complex"/>
    <property type="evidence" value="ECO:0007669"/>
    <property type="project" value="UniProtKB-ARBA"/>
</dbReference>
<evidence type="ECO:0000256" key="3">
    <source>
        <dbReference type="ARBA" id="ARBA00023054"/>
    </source>
</evidence>
<evidence type="ECO:0000256" key="1">
    <source>
        <dbReference type="ARBA" id="ARBA00009574"/>
    </source>
</evidence>
<name>A0A2T0FMX5_9ASCO</name>
<dbReference type="AlphaFoldDB" id="A0A2T0FMX5"/>
<proteinExistence type="inferred from homology"/>
<dbReference type="GeneID" id="36517710"/>
<comment type="similarity">
    <text evidence="1">Belongs to the ATG14 family.</text>
</comment>
<evidence type="ECO:0000313" key="6">
    <source>
        <dbReference type="Proteomes" id="UP000238350"/>
    </source>
</evidence>
<dbReference type="Pfam" id="PF10186">
    <property type="entry name" value="ATG14"/>
    <property type="match status" value="1"/>
</dbReference>
<keyword evidence="4" id="KW-0472">Membrane</keyword>
<dbReference type="RefSeq" id="XP_024666287.1">
    <property type="nucleotide sequence ID" value="XM_024810519.1"/>
</dbReference>
<dbReference type="GO" id="GO:0005737">
    <property type="term" value="C:cytoplasm"/>
    <property type="evidence" value="ECO:0007669"/>
    <property type="project" value="UniProtKB-ARBA"/>
</dbReference>
<dbReference type="EMBL" id="NDIQ01000022">
    <property type="protein sequence ID" value="PRT56342.1"/>
    <property type="molecule type" value="Genomic_DNA"/>
</dbReference>
<protein>
    <recommendedName>
        <fullName evidence="2">Autophagy-related protein 14</fullName>
    </recommendedName>
</protein>
<comment type="caution">
    <text evidence="5">The sequence shown here is derived from an EMBL/GenBank/DDBJ whole genome shotgun (WGS) entry which is preliminary data.</text>
</comment>
<evidence type="ECO:0000313" key="5">
    <source>
        <dbReference type="EMBL" id="PRT56342.1"/>
    </source>
</evidence>
<dbReference type="Proteomes" id="UP000238350">
    <property type="component" value="Unassembled WGS sequence"/>
</dbReference>
<gene>
    <name evidence="5" type="ORF">B9G98_03962</name>
</gene>
<feature type="transmembrane region" description="Helical" evidence="4">
    <location>
        <begin position="237"/>
        <end position="260"/>
    </location>
</feature>
<keyword evidence="4" id="KW-0812">Transmembrane</keyword>